<keyword evidence="2" id="KW-0547">Nucleotide-binding</keyword>
<dbReference type="PROSITE" id="PS50893">
    <property type="entry name" value="ABC_TRANSPORTER_2"/>
    <property type="match status" value="1"/>
</dbReference>
<dbReference type="Gene3D" id="3.40.50.300">
    <property type="entry name" value="P-loop containing nucleotide triphosphate hydrolases"/>
    <property type="match status" value="1"/>
</dbReference>
<dbReference type="GO" id="GO:0005886">
    <property type="term" value="C:plasma membrane"/>
    <property type="evidence" value="ECO:0007669"/>
    <property type="project" value="TreeGrafter"/>
</dbReference>
<dbReference type="GO" id="GO:0005524">
    <property type="term" value="F:ATP binding"/>
    <property type="evidence" value="ECO:0007669"/>
    <property type="project" value="UniProtKB-KW"/>
</dbReference>
<proteinExistence type="predicted"/>
<keyword evidence="1" id="KW-0813">Transport</keyword>
<dbReference type="SMART" id="SM00382">
    <property type="entry name" value="AAA"/>
    <property type="match status" value="1"/>
</dbReference>
<evidence type="ECO:0000256" key="5">
    <source>
        <dbReference type="ARBA" id="ARBA00056071"/>
    </source>
</evidence>
<dbReference type="PANTHER" id="PTHR45772">
    <property type="entry name" value="CONSERVED COMPONENT OF ABC TRANSPORTER FOR NATURAL AMINO ACIDS-RELATED"/>
    <property type="match status" value="1"/>
</dbReference>
<dbReference type="PANTHER" id="PTHR45772:SF9">
    <property type="entry name" value="CONSERVED COMPONENT OF ABC TRANSPORTER FOR NATURAL AMINO ACIDS"/>
    <property type="match status" value="1"/>
</dbReference>
<evidence type="ECO:0000256" key="2">
    <source>
        <dbReference type="ARBA" id="ARBA00022741"/>
    </source>
</evidence>
<dbReference type="PROSITE" id="PS00211">
    <property type="entry name" value="ABC_TRANSPORTER_1"/>
    <property type="match status" value="1"/>
</dbReference>
<evidence type="ECO:0000256" key="4">
    <source>
        <dbReference type="ARBA" id="ARBA00022970"/>
    </source>
</evidence>
<keyword evidence="3 8" id="KW-0067">ATP-binding</keyword>
<dbReference type="InterPro" id="IPR017871">
    <property type="entry name" value="ABC_transporter-like_CS"/>
</dbReference>
<accession>A0A7J3ZL88</accession>
<comment type="function">
    <text evidence="5">Probable component of a branched-chain amino-acid transport system.</text>
</comment>
<dbReference type="AlphaFoldDB" id="A0A7J3ZL88"/>
<evidence type="ECO:0000259" key="7">
    <source>
        <dbReference type="PROSITE" id="PS50893"/>
    </source>
</evidence>
<dbReference type="Pfam" id="PF00005">
    <property type="entry name" value="ABC_tran"/>
    <property type="match status" value="1"/>
</dbReference>
<sequence length="271" mass="29970">MGAIEENETPGTSGQVASTSLAVIRTEKLTKRFSGITALDNVSIEVKGRSLTMIIGPNGSGKTTLINVVSGLLKPTAGKVYYKGIDITGMPPHKINKLGLVRTFQIPQPLTNLTVLENLLVAARWNPGESVSKAFFRRLWEKHEEKLVERAFEILKMLNLDRLWDEKASNLSGGQLKLLEIGRAVMNDADTILMDEPIAGVNPRLAHEILKTVRQLLSRANLTFLIVEHRLDIALQYVDYVYAMARGRVISQGNPQEVINDPLVIESYLSG</sequence>
<evidence type="ECO:0000256" key="3">
    <source>
        <dbReference type="ARBA" id="ARBA00022840"/>
    </source>
</evidence>
<comment type="caution">
    <text evidence="8">The sequence shown here is derived from an EMBL/GenBank/DDBJ whole genome shotgun (WGS) entry which is preliminary data.</text>
</comment>
<dbReference type="GO" id="GO:0006865">
    <property type="term" value="P:amino acid transport"/>
    <property type="evidence" value="ECO:0007669"/>
    <property type="project" value="UniProtKB-KW"/>
</dbReference>
<dbReference type="SUPFAM" id="SSF52540">
    <property type="entry name" value="P-loop containing nucleoside triphosphate hydrolases"/>
    <property type="match status" value="1"/>
</dbReference>
<dbReference type="EMBL" id="DRZC01000076">
    <property type="protein sequence ID" value="HHQ80855.1"/>
    <property type="molecule type" value="Genomic_DNA"/>
</dbReference>
<reference evidence="8" key="1">
    <citation type="journal article" date="2020" name="mSystems">
        <title>Genome- and Community-Level Interaction Insights into Carbon Utilization and Element Cycling Functions of Hydrothermarchaeota in Hydrothermal Sediment.</title>
        <authorList>
            <person name="Zhou Z."/>
            <person name="Liu Y."/>
            <person name="Xu W."/>
            <person name="Pan J."/>
            <person name="Luo Z.H."/>
            <person name="Li M."/>
        </authorList>
    </citation>
    <scope>NUCLEOTIDE SEQUENCE [LARGE SCALE GENOMIC DNA]</scope>
    <source>
        <strain evidence="8">SpSt-1116</strain>
    </source>
</reference>
<evidence type="ECO:0000256" key="1">
    <source>
        <dbReference type="ARBA" id="ARBA00022448"/>
    </source>
</evidence>
<gene>
    <name evidence="8" type="ORF">ENM78_05350</name>
</gene>
<evidence type="ECO:0000256" key="6">
    <source>
        <dbReference type="ARBA" id="ARBA00072811"/>
    </source>
</evidence>
<evidence type="ECO:0000313" key="8">
    <source>
        <dbReference type="EMBL" id="HHQ80855.1"/>
    </source>
</evidence>
<dbReference type="InterPro" id="IPR003593">
    <property type="entry name" value="AAA+_ATPase"/>
</dbReference>
<dbReference type="InterPro" id="IPR051120">
    <property type="entry name" value="ABC_AA/LPS_Transport"/>
</dbReference>
<feature type="domain" description="ABC transporter" evidence="7">
    <location>
        <begin position="24"/>
        <end position="271"/>
    </location>
</feature>
<dbReference type="CDD" id="cd03219">
    <property type="entry name" value="ABC_Mj1267_LivG_branched"/>
    <property type="match status" value="1"/>
</dbReference>
<dbReference type="InterPro" id="IPR003439">
    <property type="entry name" value="ABC_transporter-like_ATP-bd"/>
</dbReference>
<keyword evidence="4" id="KW-0029">Amino-acid transport</keyword>
<name>A0A7J3ZL88_9CREN</name>
<dbReference type="FunFam" id="3.40.50.300:FF:000421">
    <property type="entry name" value="Branched-chain amino acid ABC transporter ATP-binding protein"/>
    <property type="match status" value="1"/>
</dbReference>
<organism evidence="8">
    <name type="scientific">Fervidicoccus fontis</name>
    <dbReference type="NCBI Taxonomy" id="683846"/>
    <lineage>
        <taxon>Archaea</taxon>
        <taxon>Thermoproteota</taxon>
        <taxon>Thermoprotei</taxon>
        <taxon>Fervidicoccales</taxon>
        <taxon>Fervidicoccaceae</taxon>
        <taxon>Fervidicoccus</taxon>
    </lineage>
</organism>
<dbReference type="InterPro" id="IPR027417">
    <property type="entry name" value="P-loop_NTPase"/>
</dbReference>
<dbReference type="GO" id="GO:0016887">
    <property type="term" value="F:ATP hydrolysis activity"/>
    <property type="evidence" value="ECO:0007669"/>
    <property type="project" value="InterPro"/>
</dbReference>
<protein>
    <recommendedName>
        <fullName evidence="6">Probable branched-chain amino acid transport ATP-binding protein LivG</fullName>
    </recommendedName>
</protein>